<feature type="region of interest" description="Disordered" evidence="2">
    <location>
        <begin position="403"/>
        <end position="423"/>
    </location>
</feature>
<dbReference type="InterPro" id="IPR037069">
    <property type="entry name" value="AcylCoA_DH/ox_N_sf"/>
</dbReference>
<dbReference type="PANTHER" id="PTHR43884">
    <property type="entry name" value="ACYL-COA DEHYDROGENASE"/>
    <property type="match status" value="1"/>
</dbReference>
<dbReference type="InterPro" id="IPR036250">
    <property type="entry name" value="AcylCo_DH-like_C"/>
</dbReference>
<protein>
    <submittedName>
        <fullName evidence="5">Acyl-CoA dehydrogenase family protein</fullName>
    </submittedName>
</protein>
<dbReference type="Gene3D" id="1.10.540.10">
    <property type="entry name" value="Acyl-CoA dehydrogenase/oxidase, N-terminal domain"/>
    <property type="match status" value="1"/>
</dbReference>
<dbReference type="Gene3D" id="2.40.110.10">
    <property type="entry name" value="Butyryl-CoA Dehydrogenase, subunit A, domain 2"/>
    <property type="match status" value="1"/>
</dbReference>
<dbReference type="InterPro" id="IPR013107">
    <property type="entry name" value="Acyl-CoA_DH_C"/>
</dbReference>
<organism evidence="5 6">
    <name type="scientific">Yaniella flava</name>
    <dbReference type="NCBI Taxonomy" id="287930"/>
    <lineage>
        <taxon>Bacteria</taxon>
        <taxon>Bacillati</taxon>
        <taxon>Actinomycetota</taxon>
        <taxon>Actinomycetes</taxon>
        <taxon>Micrococcales</taxon>
        <taxon>Micrococcaceae</taxon>
        <taxon>Yaniella</taxon>
    </lineage>
</organism>
<dbReference type="Pfam" id="PF08028">
    <property type="entry name" value="Acyl-CoA_dh_2"/>
    <property type="match status" value="1"/>
</dbReference>
<sequence>MTTTFIPTTSFAELTATFQPVFDEIASGAIARETNRALPYDAIQRLAQSGFTSLRVPTEYGGLGASLTDTFLLLARLGEADPNLVQALRAHFTTVQQLRGADRSQQQRWFPRIVAGEIFGNATTEKGNKPGTNSTRLEHRDGRWYLNGTKYYSTGSLFADWIKVAADLADGTSRRVTVHRDDPGVELVDDWDGFGQRLTASGTTHLSSVAVDPSNIEPPGNEEGPGTLTSFVQLVLLAALTGIGRAVRRDAVEYVRGRNRTFAHGVGSSPQRDPLIQEAVGRISSRIFGVEAAFAVAINSLDATVARAEQLDGLIEDTAELDTVTSEAQVVVVEQVLAASTQLFEVGGASATSQSRGLDRHWRNARVLGSHNPLTYRAREIGQQRLTADAGIAPVYIGAAQPTDATFSEPSTDNPTSTQENQL</sequence>
<evidence type="ECO:0000313" key="5">
    <source>
        <dbReference type="EMBL" id="GAA2033884.1"/>
    </source>
</evidence>
<name>A0ABP5FZ86_9MICC</name>
<dbReference type="Pfam" id="PF02771">
    <property type="entry name" value="Acyl-CoA_dh_N"/>
    <property type="match status" value="1"/>
</dbReference>
<dbReference type="PANTHER" id="PTHR43884:SF12">
    <property type="entry name" value="ISOVALERYL-COA DEHYDROGENASE, MITOCHONDRIAL-RELATED"/>
    <property type="match status" value="1"/>
</dbReference>
<dbReference type="PIRSF" id="PIRSF016578">
    <property type="entry name" value="HsaA"/>
    <property type="match status" value="1"/>
</dbReference>
<keyword evidence="1" id="KW-0560">Oxidoreductase</keyword>
<reference evidence="6" key="1">
    <citation type="journal article" date="2019" name="Int. J. Syst. Evol. Microbiol.">
        <title>The Global Catalogue of Microorganisms (GCM) 10K type strain sequencing project: providing services to taxonomists for standard genome sequencing and annotation.</title>
        <authorList>
            <consortium name="The Broad Institute Genomics Platform"/>
            <consortium name="The Broad Institute Genome Sequencing Center for Infectious Disease"/>
            <person name="Wu L."/>
            <person name="Ma J."/>
        </authorList>
    </citation>
    <scope>NUCLEOTIDE SEQUENCE [LARGE SCALE GENOMIC DNA]</scope>
    <source>
        <strain evidence="6">JCM 13595</strain>
    </source>
</reference>
<dbReference type="InterPro" id="IPR046373">
    <property type="entry name" value="Acyl-CoA_Oxase/DH_mid-dom_sf"/>
</dbReference>
<dbReference type="SUPFAM" id="SSF56645">
    <property type="entry name" value="Acyl-CoA dehydrogenase NM domain-like"/>
    <property type="match status" value="1"/>
</dbReference>
<feature type="domain" description="Acyl-CoA dehydrogenase/oxidase N-terminal" evidence="3">
    <location>
        <begin position="23"/>
        <end position="117"/>
    </location>
</feature>
<dbReference type="InterPro" id="IPR013786">
    <property type="entry name" value="AcylCoA_DH/ox_N"/>
</dbReference>
<proteinExistence type="predicted"/>
<dbReference type="RefSeq" id="WP_343956820.1">
    <property type="nucleotide sequence ID" value="NZ_BAAAMN010000020.1"/>
</dbReference>
<evidence type="ECO:0000259" key="3">
    <source>
        <dbReference type="Pfam" id="PF02771"/>
    </source>
</evidence>
<evidence type="ECO:0000256" key="1">
    <source>
        <dbReference type="ARBA" id="ARBA00023002"/>
    </source>
</evidence>
<evidence type="ECO:0000256" key="2">
    <source>
        <dbReference type="SAM" id="MobiDB-lite"/>
    </source>
</evidence>
<evidence type="ECO:0000259" key="4">
    <source>
        <dbReference type="Pfam" id="PF08028"/>
    </source>
</evidence>
<feature type="domain" description="Acyl-CoA dehydrogenase C-terminal" evidence="4">
    <location>
        <begin position="236"/>
        <end position="372"/>
    </location>
</feature>
<dbReference type="Gene3D" id="1.20.140.10">
    <property type="entry name" value="Butyryl-CoA Dehydrogenase, subunit A, domain 3"/>
    <property type="match status" value="1"/>
</dbReference>
<accession>A0ABP5FZ86</accession>
<dbReference type="Proteomes" id="UP001501461">
    <property type="component" value="Unassembled WGS sequence"/>
</dbReference>
<dbReference type="InterPro" id="IPR009100">
    <property type="entry name" value="AcylCoA_DH/oxidase_NM_dom_sf"/>
</dbReference>
<keyword evidence="6" id="KW-1185">Reference proteome</keyword>
<gene>
    <name evidence="5" type="ORF">GCM10009720_13040</name>
</gene>
<evidence type="ECO:0000313" key="6">
    <source>
        <dbReference type="Proteomes" id="UP001501461"/>
    </source>
</evidence>
<dbReference type="EMBL" id="BAAAMN010000020">
    <property type="protein sequence ID" value="GAA2033884.1"/>
    <property type="molecule type" value="Genomic_DNA"/>
</dbReference>
<comment type="caution">
    <text evidence="5">The sequence shown here is derived from an EMBL/GenBank/DDBJ whole genome shotgun (WGS) entry which is preliminary data.</text>
</comment>
<dbReference type="SUPFAM" id="SSF47203">
    <property type="entry name" value="Acyl-CoA dehydrogenase C-terminal domain-like"/>
    <property type="match status" value="1"/>
</dbReference>